<gene>
    <name evidence="3" type="ORF">DSAG12_01759</name>
</gene>
<dbReference type="EMBL" id="CP042905">
    <property type="protein sequence ID" value="QEE15932.1"/>
    <property type="molecule type" value="Genomic_DNA"/>
</dbReference>
<dbReference type="PANTHER" id="PTHR33171:SF17">
    <property type="entry name" value="LARA-LIKE N-TERMINAL DOMAIN-CONTAINING PROTEIN"/>
    <property type="match status" value="1"/>
</dbReference>
<dbReference type="Gene3D" id="3.40.50.11440">
    <property type="match status" value="1"/>
</dbReference>
<protein>
    <submittedName>
        <fullName evidence="3">Lactate racemase domain-containing protein</fullName>
    </submittedName>
</protein>
<dbReference type="Pfam" id="PF21113">
    <property type="entry name" value="LarA_C"/>
    <property type="match status" value="1"/>
</dbReference>
<dbReference type="InterPro" id="IPR048068">
    <property type="entry name" value="LarA-like"/>
</dbReference>
<dbReference type="GO" id="GO:0050043">
    <property type="term" value="F:lactate racemase activity"/>
    <property type="evidence" value="ECO:0007669"/>
    <property type="project" value="InterPro"/>
</dbReference>
<evidence type="ECO:0000313" key="3">
    <source>
        <dbReference type="EMBL" id="QEE15932.1"/>
    </source>
</evidence>
<sequence>MSEKELSVQSFYKRLDLKNSPRIKIIRPKFGKQIPDIELISILQKLKPLQTNSLIVVNDLDRSTPTPKIVNLLRNAGILIKSAKFIIATGSHKFLTNIDPIQFTGAKSGDEVLIHDCDDDEKLIALGETEYGTKVSINKLLLESDDIITINSVEPHYFAGFTGGIKSIIPGLASRKTIEKNHSLALKPESCILKTDSNPLYRDLWEGGSLLKSLQKIQSIQVVNHDEAIFHMSVGTLQNAFNQAKNQSFKIYGTTLKKKVDHIISFVANPLNNTLYQAQKAMENTKNVLKDNGTFTLIAKCDRGIGNPKFFLRMKNLQTPENIISSLSYENYKFGDHKAFYWAELANRARLFYIGDISVREASNAFLEKITFNQLFTKIKNWKEKNHTILIDEMGGMSVGYLVK</sequence>
<keyword evidence="4" id="KW-1185">Reference proteome</keyword>
<evidence type="ECO:0000259" key="2">
    <source>
        <dbReference type="Pfam" id="PF21113"/>
    </source>
</evidence>
<dbReference type="RefSeq" id="WP_147662826.1">
    <property type="nucleotide sequence ID" value="NZ_CP042905.2"/>
</dbReference>
<evidence type="ECO:0000313" key="4">
    <source>
        <dbReference type="Proteomes" id="UP000321408"/>
    </source>
</evidence>
<dbReference type="PANTHER" id="PTHR33171">
    <property type="entry name" value="LAR_N DOMAIN-CONTAINING PROTEIN"/>
    <property type="match status" value="1"/>
</dbReference>
<accession>A0A5B9D9Z9</accession>
<reference evidence="3 4" key="1">
    <citation type="journal article" date="2020" name="Nature">
        <title>Isolation of an archaeon at the prokaryote-eukaryote interface.</title>
        <authorList>
            <person name="Imachi H."/>
            <person name="Nobu M.K."/>
            <person name="Nakahara N."/>
            <person name="Morono Y."/>
            <person name="Ogawara M."/>
            <person name="Takaki Y."/>
            <person name="Takano Y."/>
            <person name="Uematsu K."/>
            <person name="Ikuta T."/>
            <person name="Ito M."/>
            <person name="Matsui Y."/>
            <person name="Miyazaki M."/>
            <person name="Murata K."/>
            <person name="Saito Y."/>
            <person name="Sakai S."/>
            <person name="Song C."/>
            <person name="Tasumi E."/>
            <person name="Yamanaka Y."/>
            <person name="Yamaguchi T."/>
            <person name="Kamagata Y."/>
            <person name="Tamaki H."/>
            <person name="Takai K."/>
        </authorList>
    </citation>
    <scope>NUCLEOTIDE SEQUENCE [LARGE SCALE GENOMIC DNA]</scope>
    <source>
        <strain evidence="3 4">MK-D1</strain>
    </source>
</reference>
<feature type="domain" description="Lactate racemase C-terminal" evidence="2">
    <location>
        <begin position="268"/>
        <end position="327"/>
    </location>
</feature>
<reference evidence="3 4" key="2">
    <citation type="journal article" date="2024" name="Int. J. Syst. Evol. Microbiol.">
        <title>Promethearchaeum syntrophicum gen. nov., sp. nov., an anaerobic, obligately syntrophic archaeon, the first isolate of the lineage 'Asgard' archaea, and proposal of the new archaeal phylum Promethearchaeota phyl. nov. and kingdom Promethearchaeati regn. nov.</title>
        <authorList>
            <person name="Imachi H."/>
            <person name="Nobu M.K."/>
            <person name="Kato S."/>
            <person name="Takaki Y."/>
            <person name="Miyazaki M."/>
            <person name="Miyata M."/>
            <person name="Ogawara M."/>
            <person name="Saito Y."/>
            <person name="Sakai S."/>
            <person name="Tahara Y.O."/>
            <person name="Takano Y."/>
            <person name="Tasumi E."/>
            <person name="Uematsu K."/>
            <person name="Yoshimura T."/>
            <person name="Itoh T."/>
            <person name="Ohkuma M."/>
            <person name="Takai K."/>
        </authorList>
    </citation>
    <scope>NUCLEOTIDE SEQUENCE [LARGE SCALE GENOMIC DNA]</scope>
    <source>
        <strain evidence="3 4">MK-D1</strain>
    </source>
</reference>
<evidence type="ECO:0000259" key="1">
    <source>
        <dbReference type="Pfam" id="PF09861"/>
    </source>
</evidence>
<dbReference type="KEGG" id="psyt:DSAG12_01759"/>
<proteinExistence type="predicted"/>
<dbReference type="InterPro" id="IPR018657">
    <property type="entry name" value="LarA-like_N"/>
</dbReference>
<name>A0A5B9D9Z9_9ARCH</name>
<dbReference type="InterPro" id="IPR048520">
    <property type="entry name" value="LarA_C"/>
</dbReference>
<organism evidence="3 4">
    <name type="scientific">Promethearchaeum syntrophicum</name>
    <dbReference type="NCBI Taxonomy" id="2594042"/>
    <lineage>
        <taxon>Archaea</taxon>
        <taxon>Promethearchaeati</taxon>
        <taxon>Promethearchaeota</taxon>
        <taxon>Promethearchaeia</taxon>
        <taxon>Promethearchaeales</taxon>
        <taxon>Promethearchaeaceae</taxon>
        <taxon>Promethearchaeum</taxon>
    </lineage>
</organism>
<dbReference type="GeneID" id="41329751"/>
<dbReference type="Pfam" id="PF09861">
    <property type="entry name" value="Lar_N"/>
    <property type="match status" value="1"/>
</dbReference>
<feature type="domain" description="LarA-like N-terminal" evidence="1">
    <location>
        <begin position="50"/>
        <end position="189"/>
    </location>
</feature>
<dbReference type="InterPro" id="IPR043166">
    <property type="entry name" value="LarA-like_C"/>
</dbReference>
<dbReference type="OrthoDB" id="202618at2157"/>
<dbReference type="Gene3D" id="3.90.226.30">
    <property type="match status" value="1"/>
</dbReference>
<dbReference type="AlphaFoldDB" id="A0A5B9D9Z9"/>
<dbReference type="Proteomes" id="UP000321408">
    <property type="component" value="Chromosome"/>
</dbReference>